<keyword evidence="3" id="KW-1185">Reference proteome</keyword>
<name>A0AAV8UJH0_9RHOD</name>
<dbReference type="AlphaFoldDB" id="A0AAV8UJH0"/>
<comment type="caution">
    <text evidence="2">The sequence shown here is derived from an EMBL/GenBank/DDBJ whole genome shotgun (WGS) entry which is preliminary data.</text>
</comment>
<protein>
    <submittedName>
        <fullName evidence="2">Uncharacterized protein</fullName>
    </submittedName>
</protein>
<evidence type="ECO:0000313" key="2">
    <source>
        <dbReference type="EMBL" id="KAJ8902169.1"/>
    </source>
</evidence>
<evidence type="ECO:0000256" key="1">
    <source>
        <dbReference type="SAM" id="MobiDB-lite"/>
    </source>
</evidence>
<gene>
    <name evidence="2" type="ORF">NDN08_006577</name>
</gene>
<accession>A0AAV8UJH0</accession>
<sequence>MNRIPTTPKAKQYKNGDKENNELCLALDTPMKIPPPPVGLSSTNATPIRIKAENDPKTPKKTPNRYYLHQKQEVEFEENGSVVVLGQVRASKAQQEILGCDTLLSPVRHSARIRRTRQVENSASKSVRESLLDVDYAYAPNQNVRETYFNDEGTPRKLF</sequence>
<dbReference type="EMBL" id="JAMWBK010000009">
    <property type="protein sequence ID" value="KAJ8902169.1"/>
    <property type="molecule type" value="Genomic_DNA"/>
</dbReference>
<proteinExistence type="predicted"/>
<evidence type="ECO:0000313" key="3">
    <source>
        <dbReference type="Proteomes" id="UP001157974"/>
    </source>
</evidence>
<organism evidence="2 3">
    <name type="scientific">Rhodosorus marinus</name>
    <dbReference type="NCBI Taxonomy" id="101924"/>
    <lineage>
        <taxon>Eukaryota</taxon>
        <taxon>Rhodophyta</taxon>
        <taxon>Stylonematophyceae</taxon>
        <taxon>Stylonematales</taxon>
        <taxon>Stylonemataceae</taxon>
        <taxon>Rhodosorus</taxon>
    </lineage>
</organism>
<feature type="region of interest" description="Disordered" evidence="1">
    <location>
        <begin position="28"/>
        <end position="63"/>
    </location>
</feature>
<feature type="region of interest" description="Disordered" evidence="1">
    <location>
        <begin position="1"/>
        <end position="20"/>
    </location>
</feature>
<reference evidence="2 3" key="1">
    <citation type="journal article" date="2023" name="Nat. Commun.">
        <title>Origin of minicircular mitochondrial genomes in red algae.</title>
        <authorList>
            <person name="Lee Y."/>
            <person name="Cho C.H."/>
            <person name="Lee Y.M."/>
            <person name="Park S.I."/>
            <person name="Yang J.H."/>
            <person name="West J.A."/>
            <person name="Bhattacharya D."/>
            <person name="Yoon H.S."/>
        </authorList>
    </citation>
    <scope>NUCLEOTIDE SEQUENCE [LARGE SCALE GENOMIC DNA]</scope>
    <source>
        <strain evidence="2 3">CCMP1338</strain>
        <tissue evidence="2">Whole cell</tissue>
    </source>
</reference>
<dbReference type="Proteomes" id="UP001157974">
    <property type="component" value="Unassembled WGS sequence"/>
</dbReference>